<evidence type="ECO:0000313" key="13">
    <source>
        <dbReference type="Proteomes" id="UP000460221"/>
    </source>
</evidence>
<dbReference type="SUPFAM" id="SSF103473">
    <property type="entry name" value="MFS general substrate transporter"/>
    <property type="match status" value="1"/>
</dbReference>
<evidence type="ECO:0000313" key="12">
    <source>
        <dbReference type="EMBL" id="MTD16182.1"/>
    </source>
</evidence>
<evidence type="ECO:0000256" key="4">
    <source>
        <dbReference type="ARBA" id="ARBA00022475"/>
    </source>
</evidence>
<evidence type="ECO:0000256" key="6">
    <source>
        <dbReference type="ARBA" id="ARBA00022847"/>
    </source>
</evidence>
<dbReference type="PANTHER" id="PTHR43528:SF1">
    <property type="entry name" value="ALPHA-KETOGLUTARATE PERMEASE"/>
    <property type="match status" value="1"/>
</dbReference>
<comment type="subcellular location">
    <subcellularLocation>
        <location evidence="1">Cell membrane</location>
        <topology evidence="1">Multi-pass membrane protein</topology>
    </subcellularLocation>
</comment>
<feature type="transmembrane region" description="Helical" evidence="10">
    <location>
        <begin position="42"/>
        <end position="66"/>
    </location>
</feature>
<evidence type="ECO:0000256" key="2">
    <source>
        <dbReference type="ARBA" id="ARBA00008240"/>
    </source>
</evidence>
<feature type="transmembrane region" description="Helical" evidence="10">
    <location>
        <begin position="143"/>
        <end position="165"/>
    </location>
</feature>
<dbReference type="InterPro" id="IPR011701">
    <property type="entry name" value="MFS"/>
</dbReference>
<evidence type="ECO:0000256" key="3">
    <source>
        <dbReference type="ARBA" id="ARBA00022448"/>
    </source>
</evidence>
<comment type="caution">
    <text evidence="12">The sequence shown here is derived from an EMBL/GenBank/DDBJ whole genome shotgun (WGS) entry which is preliminary data.</text>
</comment>
<feature type="transmembrane region" description="Helical" evidence="10">
    <location>
        <begin position="177"/>
        <end position="198"/>
    </location>
</feature>
<dbReference type="GO" id="GO:0015293">
    <property type="term" value="F:symporter activity"/>
    <property type="evidence" value="ECO:0007669"/>
    <property type="project" value="UniProtKB-KW"/>
</dbReference>
<dbReference type="PANTHER" id="PTHR43528">
    <property type="entry name" value="ALPHA-KETOGLUTARATE PERMEASE"/>
    <property type="match status" value="1"/>
</dbReference>
<protein>
    <submittedName>
        <fullName evidence="12">MFS transporter</fullName>
    </submittedName>
</protein>
<feature type="transmembrane region" description="Helical" evidence="10">
    <location>
        <begin position="78"/>
        <end position="96"/>
    </location>
</feature>
<accession>A0A7K1FPV9</accession>
<organism evidence="12 13">
    <name type="scientific">Nakamurella alba</name>
    <dbReference type="NCBI Taxonomy" id="2665158"/>
    <lineage>
        <taxon>Bacteria</taxon>
        <taxon>Bacillati</taxon>
        <taxon>Actinomycetota</taxon>
        <taxon>Actinomycetes</taxon>
        <taxon>Nakamurellales</taxon>
        <taxon>Nakamurellaceae</taxon>
        <taxon>Nakamurella</taxon>
    </lineage>
</organism>
<evidence type="ECO:0000256" key="7">
    <source>
        <dbReference type="ARBA" id="ARBA00022989"/>
    </source>
</evidence>
<feature type="transmembrane region" description="Helical" evidence="10">
    <location>
        <begin position="229"/>
        <end position="248"/>
    </location>
</feature>
<evidence type="ECO:0000256" key="1">
    <source>
        <dbReference type="ARBA" id="ARBA00004651"/>
    </source>
</evidence>
<feature type="domain" description="Major facilitator superfamily (MFS) profile" evidence="11">
    <location>
        <begin position="6"/>
        <end position="412"/>
    </location>
</feature>
<gene>
    <name evidence="12" type="ORF">GIS00_19770</name>
</gene>
<dbReference type="InterPro" id="IPR020846">
    <property type="entry name" value="MFS_dom"/>
</dbReference>
<feature type="transmembrane region" description="Helical" evidence="10">
    <location>
        <begin position="260"/>
        <end position="284"/>
    </location>
</feature>
<dbReference type="PROSITE" id="PS50850">
    <property type="entry name" value="MFS"/>
    <property type="match status" value="1"/>
</dbReference>
<dbReference type="GO" id="GO:0005886">
    <property type="term" value="C:plasma membrane"/>
    <property type="evidence" value="ECO:0007669"/>
    <property type="project" value="UniProtKB-SubCell"/>
</dbReference>
<keyword evidence="13" id="KW-1185">Reference proteome</keyword>
<feature type="transmembrane region" description="Helical" evidence="10">
    <location>
        <begin position="324"/>
        <end position="348"/>
    </location>
</feature>
<dbReference type="Pfam" id="PF07690">
    <property type="entry name" value="MFS_1"/>
    <property type="match status" value="1"/>
</dbReference>
<feature type="transmembrane region" description="Helical" evidence="10">
    <location>
        <begin position="390"/>
        <end position="409"/>
    </location>
</feature>
<feature type="transmembrane region" description="Helical" evidence="10">
    <location>
        <begin position="102"/>
        <end position="122"/>
    </location>
</feature>
<evidence type="ECO:0000259" key="11">
    <source>
        <dbReference type="PROSITE" id="PS50850"/>
    </source>
</evidence>
<evidence type="ECO:0000256" key="5">
    <source>
        <dbReference type="ARBA" id="ARBA00022692"/>
    </source>
</evidence>
<keyword evidence="7 10" id="KW-1133">Transmembrane helix</keyword>
<evidence type="ECO:0000256" key="10">
    <source>
        <dbReference type="SAM" id="Phobius"/>
    </source>
</evidence>
<dbReference type="InterPro" id="IPR036259">
    <property type="entry name" value="MFS_trans_sf"/>
</dbReference>
<feature type="compositionally biased region" description="Basic and acidic residues" evidence="9">
    <location>
        <begin position="417"/>
        <end position="426"/>
    </location>
</feature>
<keyword evidence="3" id="KW-0813">Transport</keyword>
<dbReference type="AlphaFoldDB" id="A0A7K1FPV9"/>
<name>A0A7K1FPV9_9ACTN</name>
<keyword evidence="5 10" id="KW-0812">Transmembrane</keyword>
<keyword evidence="8 10" id="KW-0472">Membrane</keyword>
<keyword evidence="4" id="KW-1003">Cell membrane</keyword>
<dbReference type="EMBL" id="WLYK01000008">
    <property type="protein sequence ID" value="MTD16182.1"/>
    <property type="molecule type" value="Genomic_DNA"/>
</dbReference>
<evidence type="ECO:0000256" key="8">
    <source>
        <dbReference type="ARBA" id="ARBA00023136"/>
    </source>
</evidence>
<evidence type="ECO:0000256" key="9">
    <source>
        <dbReference type="SAM" id="MobiDB-lite"/>
    </source>
</evidence>
<dbReference type="PROSITE" id="PS00216">
    <property type="entry name" value="SUGAR_TRANSPORT_1"/>
    <property type="match status" value="1"/>
</dbReference>
<proteinExistence type="inferred from homology"/>
<comment type="similarity">
    <text evidence="2">Belongs to the major facilitator superfamily. Metabolite:H+ Symporter (MHS) family (TC 2.A.1.6) family.</text>
</comment>
<feature type="region of interest" description="Disordered" evidence="9">
    <location>
        <begin position="417"/>
        <end position="436"/>
    </location>
</feature>
<reference evidence="12 13" key="1">
    <citation type="submission" date="2019-11" db="EMBL/GenBank/DDBJ databases">
        <authorList>
            <person name="Jiang L.-Q."/>
        </authorList>
    </citation>
    <scope>NUCLEOTIDE SEQUENCE [LARGE SCALE GENOMIC DNA]</scope>
    <source>
        <strain evidence="12 13">YIM 132087</strain>
    </source>
</reference>
<sequence length="436" mass="45542">MPPRRILGAAMVGHVVESFDFVIYGYSATIIARHFFPSGNETLAILSTLAVYGIAFIVRPLGGAVFGSMGDRLGRRTALSTVVLIMAVSTAAIGVLPTYTSVGFLAPLLLLICRLAQGLSMGAEYTSAASYVMEQAPPARRGLWTSAVGSATFIGAALAVFLLLGLQLSSATAYSDWTWRLPFLLGGAMALIGLYMRLRLEETKTFRALEDSGETSRTPVRDSFRNWRVFLLLLAIFSLLAVVAQNFLGYLPTYLTKTAGLSSVTTLVASGIALVLCAALSIATGALSDRIGRKPLLVGGVIVAVVGSIPAYMIAAGGSLATTVVAQILLVIPAALVGMTATIVAVELVPPRIRATSTALTYNIAYAVFGGTAPLVGALLTAQFGRLAPGAYITVLAALALVVVIIALPETRHRSVDDRAATEKNARTVTGTVSSS</sequence>
<feature type="transmembrane region" description="Helical" evidence="10">
    <location>
        <begin position="360"/>
        <end position="384"/>
    </location>
</feature>
<keyword evidence="6" id="KW-0769">Symport</keyword>
<dbReference type="InterPro" id="IPR051084">
    <property type="entry name" value="H+-coupled_symporters"/>
</dbReference>
<dbReference type="Gene3D" id="1.20.1250.20">
    <property type="entry name" value="MFS general substrate transporter like domains"/>
    <property type="match status" value="1"/>
</dbReference>
<feature type="transmembrane region" description="Helical" evidence="10">
    <location>
        <begin position="296"/>
        <end position="318"/>
    </location>
</feature>
<dbReference type="InterPro" id="IPR005829">
    <property type="entry name" value="Sugar_transporter_CS"/>
</dbReference>
<feature type="compositionally biased region" description="Polar residues" evidence="9">
    <location>
        <begin position="427"/>
        <end position="436"/>
    </location>
</feature>
<dbReference type="RefSeq" id="WP_154770135.1">
    <property type="nucleotide sequence ID" value="NZ_WLYK01000008.1"/>
</dbReference>
<dbReference type="Proteomes" id="UP000460221">
    <property type="component" value="Unassembled WGS sequence"/>
</dbReference>